<dbReference type="EMBL" id="JAIXMP010000015">
    <property type="protein sequence ID" value="KAI9261630.1"/>
    <property type="molecule type" value="Genomic_DNA"/>
</dbReference>
<organism evidence="2 3">
    <name type="scientific">Phascolomyces articulosus</name>
    <dbReference type="NCBI Taxonomy" id="60185"/>
    <lineage>
        <taxon>Eukaryota</taxon>
        <taxon>Fungi</taxon>
        <taxon>Fungi incertae sedis</taxon>
        <taxon>Mucoromycota</taxon>
        <taxon>Mucoromycotina</taxon>
        <taxon>Mucoromycetes</taxon>
        <taxon>Mucorales</taxon>
        <taxon>Lichtheimiaceae</taxon>
        <taxon>Phascolomyces</taxon>
    </lineage>
</organism>
<feature type="domain" description="Protein argonaute N-terminal" evidence="1">
    <location>
        <begin position="21"/>
        <end position="147"/>
    </location>
</feature>
<reference evidence="2" key="2">
    <citation type="submission" date="2023-02" db="EMBL/GenBank/DDBJ databases">
        <authorList>
            <consortium name="DOE Joint Genome Institute"/>
            <person name="Mondo S.J."/>
            <person name="Chang Y."/>
            <person name="Wang Y."/>
            <person name="Ahrendt S."/>
            <person name="Andreopoulos W."/>
            <person name="Barry K."/>
            <person name="Beard J."/>
            <person name="Benny G.L."/>
            <person name="Blankenship S."/>
            <person name="Bonito G."/>
            <person name="Cuomo C."/>
            <person name="Desiro A."/>
            <person name="Gervers K.A."/>
            <person name="Hundley H."/>
            <person name="Kuo A."/>
            <person name="LaButti K."/>
            <person name="Lang B.F."/>
            <person name="Lipzen A."/>
            <person name="O'Donnell K."/>
            <person name="Pangilinan J."/>
            <person name="Reynolds N."/>
            <person name="Sandor L."/>
            <person name="Smith M.W."/>
            <person name="Tsang A."/>
            <person name="Grigoriev I.V."/>
            <person name="Stajich J.E."/>
            <person name="Spatafora J.W."/>
        </authorList>
    </citation>
    <scope>NUCLEOTIDE SEQUENCE</scope>
    <source>
        <strain evidence="2">RSA 2281</strain>
    </source>
</reference>
<proteinExistence type="predicted"/>
<gene>
    <name evidence="2" type="ORF">BDA99DRAFT_511971</name>
</gene>
<dbReference type="Proteomes" id="UP001209540">
    <property type="component" value="Unassembled WGS sequence"/>
</dbReference>
<dbReference type="AlphaFoldDB" id="A0AAD5K9M6"/>
<keyword evidence="3" id="KW-1185">Reference proteome</keyword>
<sequence>MSLALTDFVMRSQSGTSGGSVLVRTNFFEIKNFPVGDWYHYDVSIDDDKAPTALNRKVWKRLQEQQHRSFNGAKTVYDGRKNVFSSCPLLFDKAEEAAMFEVELPRRTDNTGPRSNDGKFTVRVKKAASIHLKELHDFLNKKCAMTPNCMQGYKNG</sequence>
<accession>A0AAD5K9M6</accession>
<dbReference type="Pfam" id="PF16486">
    <property type="entry name" value="ArgoN"/>
    <property type="match status" value="1"/>
</dbReference>
<protein>
    <recommendedName>
        <fullName evidence="1">Protein argonaute N-terminal domain-containing protein</fullName>
    </recommendedName>
</protein>
<evidence type="ECO:0000313" key="2">
    <source>
        <dbReference type="EMBL" id="KAI9261630.1"/>
    </source>
</evidence>
<evidence type="ECO:0000259" key="1">
    <source>
        <dbReference type="Pfam" id="PF16486"/>
    </source>
</evidence>
<dbReference type="InterPro" id="IPR032474">
    <property type="entry name" value="Argonaute_N"/>
</dbReference>
<evidence type="ECO:0000313" key="3">
    <source>
        <dbReference type="Proteomes" id="UP001209540"/>
    </source>
</evidence>
<comment type="caution">
    <text evidence="2">The sequence shown here is derived from an EMBL/GenBank/DDBJ whole genome shotgun (WGS) entry which is preliminary data.</text>
</comment>
<reference evidence="2" key="1">
    <citation type="journal article" date="2022" name="IScience">
        <title>Evolution of zygomycete secretomes and the origins of terrestrial fungal ecologies.</title>
        <authorList>
            <person name="Chang Y."/>
            <person name="Wang Y."/>
            <person name="Mondo S."/>
            <person name="Ahrendt S."/>
            <person name="Andreopoulos W."/>
            <person name="Barry K."/>
            <person name="Beard J."/>
            <person name="Benny G.L."/>
            <person name="Blankenship S."/>
            <person name="Bonito G."/>
            <person name="Cuomo C."/>
            <person name="Desiro A."/>
            <person name="Gervers K.A."/>
            <person name="Hundley H."/>
            <person name="Kuo A."/>
            <person name="LaButti K."/>
            <person name="Lang B.F."/>
            <person name="Lipzen A."/>
            <person name="O'Donnell K."/>
            <person name="Pangilinan J."/>
            <person name="Reynolds N."/>
            <person name="Sandor L."/>
            <person name="Smith M.E."/>
            <person name="Tsang A."/>
            <person name="Grigoriev I.V."/>
            <person name="Stajich J.E."/>
            <person name="Spatafora J.W."/>
        </authorList>
    </citation>
    <scope>NUCLEOTIDE SEQUENCE</scope>
    <source>
        <strain evidence="2">RSA 2281</strain>
    </source>
</reference>
<dbReference type="PANTHER" id="PTHR22891">
    <property type="entry name" value="EUKARYOTIC TRANSLATION INITIATION FACTOR 2C"/>
    <property type="match status" value="1"/>
</dbReference>
<name>A0AAD5K9M6_9FUNG</name>